<dbReference type="Pfam" id="PF13399">
    <property type="entry name" value="LytR_C"/>
    <property type="match status" value="1"/>
</dbReference>
<feature type="transmembrane region" description="Helical" evidence="2">
    <location>
        <begin position="23"/>
        <end position="45"/>
    </location>
</feature>
<reference evidence="4 5" key="1">
    <citation type="submission" date="2024-03" db="EMBL/GenBank/DDBJ databases">
        <title>Draft genome sequence of Pseudonocardia sp. DW16-2.</title>
        <authorList>
            <person name="Duangmal K."/>
        </authorList>
    </citation>
    <scope>NUCLEOTIDE SEQUENCE [LARGE SCALE GENOMIC DNA]</scope>
    <source>
        <strain evidence="4 5">DW16-2</strain>
    </source>
</reference>
<accession>A0ABU8T242</accession>
<evidence type="ECO:0000313" key="5">
    <source>
        <dbReference type="Proteomes" id="UP001364211"/>
    </source>
</evidence>
<feature type="domain" description="LytR/CpsA/Psr regulator C-terminal" evidence="3">
    <location>
        <begin position="82"/>
        <end position="172"/>
    </location>
</feature>
<dbReference type="EMBL" id="JBBJUP010000002">
    <property type="protein sequence ID" value="MEJ8278014.1"/>
    <property type="molecule type" value="Genomic_DNA"/>
</dbReference>
<organism evidence="4 5">
    <name type="scientific">Pseudonocardia spirodelae</name>
    <dbReference type="NCBI Taxonomy" id="3133431"/>
    <lineage>
        <taxon>Bacteria</taxon>
        <taxon>Bacillati</taxon>
        <taxon>Actinomycetota</taxon>
        <taxon>Actinomycetes</taxon>
        <taxon>Pseudonocardiales</taxon>
        <taxon>Pseudonocardiaceae</taxon>
        <taxon>Pseudonocardia</taxon>
    </lineage>
</organism>
<comment type="caution">
    <text evidence="4">The sequence shown here is derived from an EMBL/GenBank/DDBJ whole genome shotgun (WGS) entry which is preliminary data.</text>
</comment>
<feature type="region of interest" description="Disordered" evidence="1">
    <location>
        <begin position="189"/>
        <end position="212"/>
    </location>
</feature>
<keyword evidence="5" id="KW-1185">Reference proteome</keyword>
<gene>
    <name evidence="4" type="primary">cei</name>
    <name evidence="4" type="ORF">WJX68_03635</name>
</gene>
<proteinExistence type="predicted"/>
<protein>
    <submittedName>
        <fullName evidence="4">Envelope integrity protein Cei</fullName>
    </submittedName>
</protein>
<evidence type="ECO:0000256" key="1">
    <source>
        <dbReference type="SAM" id="MobiDB-lite"/>
    </source>
</evidence>
<dbReference type="Proteomes" id="UP001364211">
    <property type="component" value="Unassembled WGS sequence"/>
</dbReference>
<keyword evidence="2" id="KW-0472">Membrane</keyword>
<dbReference type="NCBIfam" id="NF035953">
    <property type="entry name" value="integrity_Cei"/>
    <property type="match status" value="1"/>
</dbReference>
<name>A0ABU8T242_9PSEU</name>
<sequence length="212" mass="21731">MLPAGTRPARAERPYERRRTRPIVLTTAALAVLAVLTWTVVLGTASDGPGATDCPAPATGTLAGTEIDRAALAATAPDAPEDVRFHVLNAGGQRGQANLVSAELKDLQFGEAGTPGNDPAFPDGDLDCIGQMRFGPSGEAAASALALALPCVELVRDDRREAVVDVVVGSSFTDVAPGRAARDALDQLSAPGTEGGPRADPNVLEQARQGVC</sequence>
<evidence type="ECO:0000256" key="2">
    <source>
        <dbReference type="SAM" id="Phobius"/>
    </source>
</evidence>
<dbReference type="InterPro" id="IPR027381">
    <property type="entry name" value="LytR/CpsA/Psr_C"/>
</dbReference>
<evidence type="ECO:0000259" key="3">
    <source>
        <dbReference type="Pfam" id="PF13399"/>
    </source>
</evidence>
<evidence type="ECO:0000313" key="4">
    <source>
        <dbReference type="EMBL" id="MEJ8278014.1"/>
    </source>
</evidence>
<keyword evidence="2" id="KW-1133">Transmembrane helix</keyword>
<dbReference type="RefSeq" id="WP_340286126.1">
    <property type="nucleotide sequence ID" value="NZ_JBBJUP010000002.1"/>
</dbReference>
<keyword evidence="2" id="KW-0812">Transmembrane</keyword>